<accession>Q7RMF0</accession>
<dbReference type="Proteomes" id="UP000008553">
    <property type="component" value="Unassembled WGS sequence"/>
</dbReference>
<feature type="compositionally biased region" description="Polar residues" evidence="1">
    <location>
        <begin position="84"/>
        <end position="93"/>
    </location>
</feature>
<name>Q7RMF0_PLAYO</name>
<gene>
    <name evidence="2" type="ORF">PY02231</name>
</gene>
<dbReference type="InParanoid" id="Q7RMF0"/>
<evidence type="ECO:0000313" key="3">
    <source>
        <dbReference type="Proteomes" id="UP000008553"/>
    </source>
</evidence>
<organism evidence="2 3">
    <name type="scientific">Plasmodium yoelii yoelii</name>
    <dbReference type="NCBI Taxonomy" id="73239"/>
    <lineage>
        <taxon>Eukaryota</taxon>
        <taxon>Sar</taxon>
        <taxon>Alveolata</taxon>
        <taxon>Apicomplexa</taxon>
        <taxon>Aconoidasida</taxon>
        <taxon>Haemosporida</taxon>
        <taxon>Plasmodiidae</taxon>
        <taxon>Plasmodium</taxon>
        <taxon>Plasmodium (Vinckeia)</taxon>
    </lineage>
</organism>
<proteinExistence type="predicted"/>
<dbReference type="EMBL" id="AABL01000611">
    <property type="protein sequence ID" value="EAA21666.1"/>
    <property type="molecule type" value="Genomic_DNA"/>
</dbReference>
<dbReference type="AlphaFoldDB" id="Q7RMF0"/>
<keyword evidence="3" id="KW-1185">Reference proteome</keyword>
<comment type="caution">
    <text evidence="2">The sequence shown here is derived from an EMBL/GenBank/DDBJ whole genome shotgun (WGS) entry which is preliminary data.</text>
</comment>
<evidence type="ECO:0000313" key="2">
    <source>
        <dbReference type="EMBL" id="EAA21666.1"/>
    </source>
</evidence>
<feature type="region of interest" description="Disordered" evidence="1">
    <location>
        <begin position="84"/>
        <end position="103"/>
    </location>
</feature>
<protein>
    <submittedName>
        <fullName evidence="2">Uncharacterized protein</fullName>
    </submittedName>
</protein>
<sequence>MSINLDMLVKRYNRRNSKNNSRALLQKKNKSDLELNNNQKKNNNYRKYKTDEHINTHSNNIKKYMTTNDYLKNIDLYVNKKMNTTDLNKPKNTSPKRRNTENYGKKKISFNENNIIKNSKTFGENKKNIFKDEYFGDHQFWSFEKKNEDNFHSNSIIGNSNIGDNKFGIKIENKNGSNIDAKKKKKINCFPMNKKR</sequence>
<dbReference type="PaxDb" id="73239-Q7RMF0"/>
<reference evidence="2 3" key="1">
    <citation type="journal article" date="2002" name="Nature">
        <title>Genome sequence and comparative analysis of the model rodent malaria parasite Plasmodium yoelii yoelii.</title>
        <authorList>
            <person name="Carlton J.M."/>
            <person name="Angiuoli S.V."/>
            <person name="Suh B.B."/>
            <person name="Kooij T.W."/>
            <person name="Pertea M."/>
            <person name="Silva J.C."/>
            <person name="Ermolaeva M.D."/>
            <person name="Allen J.E."/>
            <person name="Selengut J.D."/>
            <person name="Koo H.L."/>
            <person name="Peterson J.D."/>
            <person name="Pop M."/>
            <person name="Kosack D.S."/>
            <person name="Shumway M.F."/>
            <person name="Bidwell S.L."/>
            <person name="Shallom S.J."/>
            <person name="van Aken S.E."/>
            <person name="Riedmuller S.B."/>
            <person name="Feldblyum T.V."/>
            <person name="Cho J.K."/>
            <person name="Quackenbush J."/>
            <person name="Sedegah M."/>
            <person name="Shoaibi A."/>
            <person name="Cummings L.M."/>
            <person name="Florens L."/>
            <person name="Yates J.R."/>
            <person name="Raine J.D."/>
            <person name="Sinden R.E."/>
            <person name="Harris M.A."/>
            <person name="Cunningham D.A."/>
            <person name="Preiser P.R."/>
            <person name="Bergman L.W."/>
            <person name="Vaidya A.B."/>
            <person name="van Lin L.H."/>
            <person name="Janse C.J."/>
            <person name="Waters A.P."/>
            <person name="Smith H.O."/>
            <person name="White O.R."/>
            <person name="Salzberg S.L."/>
            <person name="Venter J.C."/>
            <person name="Fraser C.M."/>
            <person name="Hoffman S.L."/>
            <person name="Gardner M.J."/>
            <person name="Carucci D.J."/>
        </authorList>
    </citation>
    <scope>NUCLEOTIDE SEQUENCE [LARGE SCALE GENOMIC DNA]</scope>
    <source>
        <strain evidence="2 3">17XNL</strain>
    </source>
</reference>
<evidence type="ECO:0000256" key="1">
    <source>
        <dbReference type="SAM" id="MobiDB-lite"/>
    </source>
</evidence>